<organism evidence="1">
    <name type="scientific">Anguilla anguilla</name>
    <name type="common">European freshwater eel</name>
    <name type="synonym">Muraena anguilla</name>
    <dbReference type="NCBI Taxonomy" id="7936"/>
    <lineage>
        <taxon>Eukaryota</taxon>
        <taxon>Metazoa</taxon>
        <taxon>Chordata</taxon>
        <taxon>Craniata</taxon>
        <taxon>Vertebrata</taxon>
        <taxon>Euteleostomi</taxon>
        <taxon>Actinopterygii</taxon>
        <taxon>Neopterygii</taxon>
        <taxon>Teleostei</taxon>
        <taxon>Anguilliformes</taxon>
        <taxon>Anguillidae</taxon>
        <taxon>Anguilla</taxon>
    </lineage>
</organism>
<name>A0A0E9XES7_ANGAN</name>
<reference evidence="1" key="2">
    <citation type="journal article" date="2015" name="Fish Shellfish Immunol.">
        <title>Early steps in the European eel (Anguilla anguilla)-Vibrio vulnificus interaction in the gills: Role of the RtxA13 toxin.</title>
        <authorList>
            <person name="Callol A."/>
            <person name="Pajuelo D."/>
            <person name="Ebbesson L."/>
            <person name="Teles M."/>
            <person name="MacKenzie S."/>
            <person name="Amaro C."/>
        </authorList>
    </citation>
    <scope>NUCLEOTIDE SEQUENCE</scope>
</reference>
<accession>A0A0E9XES7</accession>
<dbReference type="EMBL" id="GBXM01007423">
    <property type="protein sequence ID" value="JAI01155.1"/>
    <property type="molecule type" value="Transcribed_RNA"/>
</dbReference>
<reference evidence="1" key="1">
    <citation type="submission" date="2014-11" db="EMBL/GenBank/DDBJ databases">
        <authorList>
            <person name="Amaro Gonzalez C."/>
        </authorList>
    </citation>
    <scope>NUCLEOTIDE SEQUENCE</scope>
</reference>
<protein>
    <submittedName>
        <fullName evidence="1">Uncharacterized protein</fullName>
    </submittedName>
</protein>
<sequence length="33" mass="3762">MHASLLAEIQMCSKSICMSEPQSPPVNYRFLHL</sequence>
<dbReference type="AlphaFoldDB" id="A0A0E9XES7"/>
<evidence type="ECO:0000313" key="1">
    <source>
        <dbReference type="EMBL" id="JAI01155.1"/>
    </source>
</evidence>
<proteinExistence type="predicted"/>